<proteinExistence type="predicted"/>
<accession>A0A940S090</accession>
<sequence>MHHEQTPRDAGGLPARHLAPGMAINALPLGTPVLTLDGQLPVEFLTPGDSVITRHAGTARLAALRPFRRRVAAVGIDAGSLGTQKPEQAVTLCAAQEILVRDWRAAALFGAPQALVPVARMIDGTFIRPLGLKELTLFELVFDTPQIIYADGLELAANALVTA</sequence>
<name>A0A940S090_9RHOB</name>
<dbReference type="InterPro" id="IPR028992">
    <property type="entry name" value="Hedgehog/Intein_dom"/>
</dbReference>
<organism evidence="2 3">
    <name type="scientific">Sagittula salina</name>
    <dbReference type="NCBI Taxonomy" id="2820268"/>
    <lineage>
        <taxon>Bacteria</taxon>
        <taxon>Pseudomonadati</taxon>
        <taxon>Pseudomonadota</taxon>
        <taxon>Alphaproteobacteria</taxon>
        <taxon>Rhodobacterales</taxon>
        <taxon>Roseobacteraceae</taxon>
        <taxon>Sagittula</taxon>
    </lineage>
</organism>
<comment type="caution">
    <text evidence="2">The sequence shown here is derived from an EMBL/GenBank/DDBJ whole genome shotgun (WGS) entry which is preliminary data.</text>
</comment>
<reference evidence="2" key="1">
    <citation type="submission" date="2021-03" db="EMBL/GenBank/DDBJ databases">
        <title>Sagittula salina sp. nov. strain M10.9X isolated from the marine waste.</title>
        <authorList>
            <person name="Satari L."/>
            <person name="Molina-Menor E."/>
            <person name="Vidal-Verdu A."/>
            <person name="Pascual J."/>
            <person name="Pereto J."/>
            <person name="Porcar M."/>
        </authorList>
    </citation>
    <scope>NUCLEOTIDE SEQUENCE</scope>
    <source>
        <strain evidence="2">M10.9X</strain>
    </source>
</reference>
<dbReference type="EMBL" id="JAGISH010000002">
    <property type="protein sequence ID" value="MBP0481787.1"/>
    <property type="molecule type" value="Genomic_DNA"/>
</dbReference>
<keyword evidence="3" id="KW-1185">Reference proteome</keyword>
<gene>
    <name evidence="2" type="ORF">J5474_04685</name>
</gene>
<evidence type="ECO:0000313" key="2">
    <source>
        <dbReference type="EMBL" id="MBP0481787.1"/>
    </source>
</evidence>
<dbReference type="RefSeq" id="WP_209359649.1">
    <property type="nucleotide sequence ID" value="NZ_JAGISH010000002.1"/>
</dbReference>
<feature type="domain" description="Hedgehog/Intein (Hint)" evidence="1">
    <location>
        <begin position="30"/>
        <end position="154"/>
    </location>
</feature>
<evidence type="ECO:0000313" key="3">
    <source>
        <dbReference type="Proteomes" id="UP000675940"/>
    </source>
</evidence>
<evidence type="ECO:0000259" key="1">
    <source>
        <dbReference type="Pfam" id="PF13403"/>
    </source>
</evidence>
<dbReference type="AlphaFoldDB" id="A0A940S090"/>
<protein>
    <submittedName>
        <fullName evidence="2">Hint domain-containing protein</fullName>
    </submittedName>
</protein>
<dbReference type="Proteomes" id="UP000675940">
    <property type="component" value="Unassembled WGS sequence"/>
</dbReference>
<dbReference type="Pfam" id="PF13403">
    <property type="entry name" value="Hint_2"/>
    <property type="match status" value="1"/>
</dbReference>